<name>A0AAV1KL30_9NEOP</name>
<evidence type="ECO:0000313" key="2">
    <source>
        <dbReference type="EMBL" id="CAK1583775.1"/>
    </source>
</evidence>
<evidence type="ECO:0000313" key="3">
    <source>
        <dbReference type="Proteomes" id="UP001314205"/>
    </source>
</evidence>
<comment type="caution">
    <text evidence="2">The sequence shown here is derived from an EMBL/GenBank/DDBJ whole genome shotgun (WGS) entry which is preliminary data.</text>
</comment>
<dbReference type="SUPFAM" id="SSF56672">
    <property type="entry name" value="DNA/RNA polymerases"/>
    <property type="match status" value="1"/>
</dbReference>
<gene>
    <name evidence="2" type="ORF">PARMNEM_LOCUS5126</name>
</gene>
<dbReference type="PANTHER" id="PTHR47331">
    <property type="entry name" value="PHD-TYPE DOMAIN-CONTAINING PROTEIN"/>
    <property type="match status" value="1"/>
</dbReference>
<keyword evidence="3" id="KW-1185">Reference proteome</keyword>
<dbReference type="AlphaFoldDB" id="A0AAV1KL30"/>
<protein>
    <submittedName>
        <fullName evidence="2">Uncharacterized protein</fullName>
    </submittedName>
</protein>
<sequence>MDDSQVERWLHELDTEDVEVIESEDDEVQPQPDLQALVRELELREYEEERLSESDKPSGSDDVPLSQLATRRRGSVGKLHATLPNSGIDYNNINMQMSKFWELEEVPLKRHLNPKEKACEAHFINHTFHLESGRFSISLPLKDSPSEDCLGESYTLAKKRLLTLEKRFRKQPDVKLQYIKFIREYEELEYLTESTISKPDPSYFLCHHAVFKNNSESTMIRVVFHGSAPTSSGHSINDILMVSPNIQKILFSILIRARQHKYILTSDVEKIYRQVLIHEQDRNMQLILRREDESLPMKTLTLNTVTYGITSSSYLSTRCLWQIGEECSDERIKTIIQHDFLVDDLITGSDDDYTLIYIQQAVTSALKRGCFNLRKFNTNLPLIFHKR</sequence>
<evidence type="ECO:0000256" key="1">
    <source>
        <dbReference type="SAM" id="MobiDB-lite"/>
    </source>
</evidence>
<feature type="compositionally biased region" description="Basic and acidic residues" evidence="1">
    <location>
        <begin position="39"/>
        <end position="59"/>
    </location>
</feature>
<proteinExistence type="predicted"/>
<accession>A0AAV1KL30</accession>
<dbReference type="PANTHER" id="PTHR47331:SF1">
    <property type="entry name" value="GAG-LIKE PROTEIN"/>
    <property type="match status" value="1"/>
</dbReference>
<dbReference type="GO" id="GO:0071897">
    <property type="term" value="P:DNA biosynthetic process"/>
    <property type="evidence" value="ECO:0007669"/>
    <property type="project" value="UniProtKB-ARBA"/>
</dbReference>
<feature type="region of interest" description="Disordered" evidence="1">
    <location>
        <begin position="1"/>
        <end position="71"/>
    </location>
</feature>
<organism evidence="2 3">
    <name type="scientific">Parnassius mnemosyne</name>
    <name type="common">clouded apollo</name>
    <dbReference type="NCBI Taxonomy" id="213953"/>
    <lineage>
        <taxon>Eukaryota</taxon>
        <taxon>Metazoa</taxon>
        <taxon>Ecdysozoa</taxon>
        <taxon>Arthropoda</taxon>
        <taxon>Hexapoda</taxon>
        <taxon>Insecta</taxon>
        <taxon>Pterygota</taxon>
        <taxon>Neoptera</taxon>
        <taxon>Endopterygota</taxon>
        <taxon>Lepidoptera</taxon>
        <taxon>Glossata</taxon>
        <taxon>Ditrysia</taxon>
        <taxon>Papilionoidea</taxon>
        <taxon>Papilionidae</taxon>
        <taxon>Parnassiinae</taxon>
        <taxon>Parnassini</taxon>
        <taxon>Parnassius</taxon>
        <taxon>Driopa</taxon>
    </lineage>
</organism>
<dbReference type="EMBL" id="CAVLGL010000057">
    <property type="protein sequence ID" value="CAK1583775.1"/>
    <property type="molecule type" value="Genomic_DNA"/>
</dbReference>
<feature type="compositionally biased region" description="Acidic residues" evidence="1">
    <location>
        <begin position="14"/>
        <end position="28"/>
    </location>
</feature>
<reference evidence="2 3" key="1">
    <citation type="submission" date="2023-11" db="EMBL/GenBank/DDBJ databases">
        <authorList>
            <person name="Hedman E."/>
            <person name="Englund M."/>
            <person name="Stromberg M."/>
            <person name="Nyberg Akerstrom W."/>
            <person name="Nylinder S."/>
            <person name="Jareborg N."/>
            <person name="Kallberg Y."/>
            <person name="Kronander E."/>
        </authorList>
    </citation>
    <scope>NUCLEOTIDE SEQUENCE [LARGE SCALE GENOMIC DNA]</scope>
</reference>
<dbReference type="Proteomes" id="UP001314205">
    <property type="component" value="Unassembled WGS sequence"/>
</dbReference>
<dbReference type="InterPro" id="IPR043502">
    <property type="entry name" value="DNA/RNA_pol_sf"/>
</dbReference>
<feature type="compositionally biased region" description="Basic and acidic residues" evidence="1">
    <location>
        <begin position="1"/>
        <end position="13"/>
    </location>
</feature>